<dbReference type="Proteomes" id="UP001282284">
    <property type="component" value="Unassembled WGS sequence"/>
</dbReference>
<evidence type="ECO:0000313" key="2">
    <source>
        <dbReference type="Proteomes" id="UP001282284"/>
    </source>
</evidence>
<gene>
    <name evidence="1" type="ORF">QT711_03530</name>
</gene>
<accession>A0ABU4G5K2</accession>
<dbReference type="RefSeq" id="WP_317942135.1">
    <property type="nucleotide sequence ID" value="NZ_JAUBDI010000002.1"/>
</dbReference>
<reference evidence="1 2" key="1">
    <citation type="submission" date="2023-06" db="EMBL/GenBank/DDBJ databases">
        <title>Sporosarcina sp. nov., isolated from Korean traditional fermented seafood 'Jeotgal'.</title>
        <authorList>
            <person name="Yang A.I."/>
            <person name="Shin N.-R."/>
        </authorList>
    </citation>
    <scope>NUCLEOTIDE SEQUENCE [LARGE SCALE GENOMIC DNA]</scope>
    <source>
        <strain evidence="1 2">KCTC13119</strain>
    </source>
</reference>
<name>A0ABU4G5K2_9BACL</name>
<organism evidence="1 2">
    <name type="scientific">Sporosarcina saromensis</name>
    <dbReference type="NCBI Taxonomy" id="359365"/>
    <lineage>
        <taxon>Bacteria</taxon>
        <taxon>Bacillati</taxon>
        <taxon>Bacillota</taxon>
        <taxon>Bacilli</taxon>
        <taxon>Bacillales</taxon>
        <taxon>Caryophanaceae</taxon>
        <taxon>Sporosarcina</taxon>
    </lineage>
</organism>
<keyword evidence="2" id="KW-1185">Reference proteome</keyword>
<dbReference type="EMBL" id="JAUBDI010000002">
    <property type="protein sequence ID" value="MDW0112242.1"/>
    <property type="molecule type" value="Genomic_DNA"/>
</dbReference>
<protein>
    <submittedName>
        <fullName evidence="1">Uncharacterized protein</fullName>
    </submittedName>
</protein>
<proteinExistence type="predicted"/>
<evidence type="ECO:0000313" key="1">
    <source>
        <dbReference type="EMBL" id="MDW0112242.1"/>
    </source>
</evidence>
<sequence length="62" mass="6905">MIKRELLEMNAYLPVKLAELAKSEPDTALDLLQAWGEGTKTLRVLWAEVTDALAPHEVKISS</sequence>
<comment type="caution">
    <text evidence="1">The sequence shown here is derived from an EMBL/GenBank/DDBJ whole genome shotgun (WGS) entry which is preliminary data.</text>
</comment>